<comment type="similarity">
    <text evidence="9">Belongs to the ABC transporter superfamily. Drug exporter-1 (DrugE1) (TC 3.A.1.105) family.</text>
</comment>
<dbReference type="Proteomes" id="UP001183176">
    <property type="component" value="Unassembled WGS sequence"/>
</dbReference>
<dbReference type="InterPro" id="IPR025302">
    <property type="entry name" value="DrrA1/2-like_C"/>
</dbReference>
<dbReference type="InterPro" id="IPR003439">
    <property type="entry name" value="ABC_transporter-like_ATP-bd"/>
</dbReference>
<evidence type="ECO:0000256" key="4">
    <source>
        <dbReference type="ARBA" id="ARBA00022741"/>
    </source>
</evidence>
<keyword evidence="12" id="KW-1185">Reference proteome</keyword>
<organism evidence="11 12">
    <name type="scientific">Jatrophihabitans lederbergiae</name>
    <dbReference type="NCBI Taxonomy" id="3075547"/>
    <lineage>
        <taxon>Bacteria</taxon>
        <taxon>Bacillati</taxon>
        <taxon>Actinomycetota</taxon>
        <taxon>Actinomycetes</taxon>
        <taxon>Jatrophihabitantales</taxon>
        <taxon>Jatrophihabitantaceae</taxon>
        <taxon>Jatrophihabitans</taxon>
    </lineage>
</organism>
<dbReference type="InterPro" id="IPR027417">
    <property type="entry name" value="P-loop_NTPase"/>
</dbReference>
<evidence type="ECO:0000313" key="11">
    <source>
        <dbReference type="EMBL" id="MDT0262103.1"/>
    </source>
</evidence>
<dbReference type="NCBIfam" id="TIGR01188">
    <property type="entry name" value="drrA"/>
    <property type="match status" value="1"/>
</dbReference>
<evidence type="ECO:0000256" key="6">
    <source>
        <dbReference type="ARBA" id="ARBA00022967"/>
    </source>
</evidence>
<evidence type="ECO:0000256" key="2">
    <source>
        <dbReference type="ARBA" id="ARBA00022448"/>
    </source>
</evidence>
<dbReference type="SMART" id="SM00382">
    <property type="entry name" value="AAA"/>
    <property type="match status" value="1"/>
</dbReference>
<protein>
    <submittedName>
        <fullName evidence="11">ATP-binding cassette domain-containing protein</fullName>
    </submittedName>
</protein>
<evidence type="ECO:0000256" key="5">
    <source>
        <dbReference type="ARBA" id="ARBA00022840"/>
    </source>
</evidence>
<dbReference type="InterPro" id="IPR005894">
    <property type="entry name" value="DrrA"/>
</dbReference>
<keyword evidence="2" id="KW-0813">Transport</keyword>
<evidence type="ECO:0000313" key="12">
    <source>
        <dbReference type="Proteomes" id="UP001183176"/>
    </source>
</evidence>
<evidence type="ECO:0000256" key="1">
    <source>
        <dbReference type="ARBA" id="ARBA00004413"/>
    </source>
</evidence>
<evidence type="ECO:0000256" key="3">
    <source>
        <dbReference type="ARBA" id="ARBA00022475"/>
    </source>
</evidence>
<comment type="caution">
    <text evidence="11">The sequence shown here is derived from an EMBL/GenBank/DDBJ whole genome shotgun (WGS) entry which is preliminary data.</text>
</comment>
<comment type="subcellular location">
    <subcellularLocation>
        <location evidence="1">Cell membrane</location>
        <topology evidence="1">Peripheral membrane protein</topology>
        <orientation evidence="1">Cytoplasmic side</orientation>
    </subcellularLocation>
</comment>
<dbReference type="GO" id="GO:0005524">
    <property type="term" value="F:ATP binding"/>
    <property type="evidence" value="ECO:0007669"/>
    <property type="project" value="UniProtKB-KW"/>
</dbReference>
<dbReference type="SUPFAM" id="SSF52540">
    <property type="entry name" value="P-loop containing nucleoside triphosphate hydrolases"/>
    <property type="match status" value="1"/>
</dbReference>
<accession>A0ABU2JCW0</accession>
<dbReference type="PANTHER" id="PTHR42711:SF19">
    <property type="entry name" value="DOXORUBICIN RESISTANCE ATP-BINDING PROTEIN DRRA"/>
    <property type="match status" value="1"/>
</dbReference>
<reference evidence="12" key="1">
    <citation type="submission" date="2023-07" db="EMBL/GenBank/DDBJ databases">
        <title>30 novel species of actinomycetes from the DSMZ collection.</title>
        <authorList>
            <person name="Nouioui I."/>
        </authorList>
    </citation>
    <scope>NUCLEOTIDE SEQUENCE [LARGE SCALE GENOMIC DNA]</scope>
    <source>
        <strain evidence="12">DSM 44399</strain>
    </source>
</reference>
<gene>
    <name evidence="11" type="ORF">RM423_11930</name>
</gene>
<evidence type="ECO:0000256" key="8">
    <source>
        <dbReference type="ARBA" id="ARBA00023251"/>
    </source>
</evidence>
<keyword evidence="6" id="KW-1278">Translocase</keyword>
<keyword evidence="4" id="KW-0547">Nucleotide-binding</keyword>
<dbReference type="PROSITE" id="PS50893">
    <property type="entry name" value="ABC_TRANSPORTER_2"/>
    <property type="match status" value="1"/>
</dbReference>
<dbReference type="Pfam" id="PF00005">
    <property type="entry name" value="ABC_tran"/>
    <property type="match status" value="1"/>
</dbReference>
<proteinExistence type="inferred from homology"/>
<dbReference type="Pfam" id="PF13732">
    <property type="entry name" value="DrrA1-3_C"/>
    <property type="match status" value="1"/>
</dbReference>
<dbReference type="EMBL" id="JAVREH010000013">
    <property type="protein sequence ID" value="MDT0262103.1"/>
    <property type="molecule type" value="Genomic_DNA"/>
</dbReference>
<dbReference type="PANTHER" id="PTHR42711">
    <property type="entry name" value="ABC TRANSPORTER ATP-BINDING PROTEIN"/>
    <property type="match status" value="1"/>
</dbReference>
<evidence type="ECO:0000256" key="9">
    <source>
        <dbReference type="ARBA" id="ARBA00049985"/>
    </source>
</evidence>
<keyword evidence="3" id="KW-1003">Cell membrane</keyword>
<name>A0ABU2JCW0_9ACTN</name>
<feature type="domain" description="ABC transporter" evidence="10">
    <location>
        <begin position="9"/>
        <end position="240"/>
    </location>
</feature>
<evidence type="ECO:0000256" key="7">
    <source>
        <dbReference type="ARBA" id="ARBA00023136"/>
    </source>
</evidence>
<dbReference type="Gene3D" id="3.40.50.300">
    <property type="entry name" value="P-loop containing nucleotide triphosphate hydrolases"/>
    <property type="match status" value="1"/>
</dbReference>
<dbReference type="InterPro" id="IPR050763">
    <property type="entry name" value="ABC_transporter_ATP-binding"/>
</dbReference>
<evidence type="ECO:0000259" key="10">
    <source>
        <dbReference type="PROSITE" id="PS50893"/>
    </source>
</evidence>
<keyword evidence="5 11" id="KW-0067">ATP-binding</keyword>
<keyword evidence="8" id="KW-0046">Antibiotic resistance</keyword>
<dbReference type="PROSITE" id="PS00211">
    <property type="entry name" value="ABC_TRANSPORTER_1"/>
    <property type="match status" value="1"/>
</dbReference>
<sequence length="332" mass="34982">MSCVSSPAIVADSLVKSFGAAVKALDGVSLEVEPATVLGLLGPNGAGKTTAVNILTTLLRPDAGRATVMGIDVVRDPAAVRRSIGLAGQYAAVDDNLTGAENLILVGRLNHMASAAVKTRARELLERFALSDAAGRPAKTYSGGMRRRLDLAAALVARPPVLFLDEPTTGLDPRSRIDLWSVIEDLVREGTTVLLTTQYLEEADRLADRISVVDHGKVIAEGTSAELKAEMGGAVVEIRLSDADEARQVAGAMQGVGDADTTVDDDIVRVPAKSGTATLTEVVRQLDTHGVTARGLQLREPSLDDVFLALTGHVVVGQDAAEHRDEKERTLK</sequence>
<dbReference type="InterPro" id="IPR017871">
    <property type="entry name" value="ABC_transporter-like_CS"/>
</dbReference>
<dbReference type="InterPro" id="IPR003593">
    <property type="entry name" value="AAA+_ATPase"/>
</dbReference>
<keyword evidence="7" id="KW-0472">Membrane</keyword>